<evidence type="ECO:0000256" key="1">
    <source>
        <dbReference type="ARBA" id="ARBA00001933"/>
    </source>
</evidence>
<evidence type="ECO:0000256" key="4">
    <source>
        <dbReference type="ARBA" id="ARBA00022679"/>
    </source>
</evidence>
<evidence type="ECO:0000256" key="6">
    <source>
        <dbReference type="RuleBase" id="RU003560"/>
    </source>
</evidence>
<sequence>MDPNKEDIPEDDDLSEEQWDGEDDEEEYEEGEDEDGEDDDDQEEDDDDDQDVDDELEDVEVEDVEVEDAVDQEAPVLQRDASINQDEIVYESTSATLVDSEPSDIDEDSDAAITESVSPSYQDEPFALPVFKRAEFGGDPAGLLRSGADGLELIDALAGRVSIFGLDTKTIRSAIKKRLDKDLGDALNRFAADEPNDIANLISQCNASSSNAIFDSAAVYPSSELALEAILAASRMRDQGARYRTIAMVGSDHGRTGMCRTASGISELRSGFGPMMAGFDHVPVGDLNAVESAINEQTGCILISPIRLLDAARPVTQDYLEGVRMLCDEHGLLLIVDESQLVFGSTGEALVSSSIADINIDAAILSAGLLGGLDGGLLLTSAETTRFTSQQRSCCPIETTAIEATLYEYLDRELVSSAANRAHEMAVSIAQRVAGYEFVRDVIPMGTSLGIETDLDSEVLAAHCMHFGVYVETAGETAIRMSLPITLEPDDLNTLLDRLSNVFEASEKYQPIPT</sequence>
<name>A0A5C5WHA1_9BACT</name>
<feature type="region of interest" description="Disordered" evidence="7">
    <location>
        <begin position="1"/>
        <end position="83"/>
    </location>
</feature>
<feature type="compositionally biased region" description="Acidic residues" evidence="7">
    <location>
        <begin position="8"/>
        <end position="71"/>
    </location>
</feature>
<dbReference type="Pfam" id="PF00202">
    <property type="entry name" value="Aminotran_3"/>
    <property type="match status" value="1"/>
</dbReference>
<dbReference type="InterPro" id="IPR015422">
    <property type="entry name" value="PyrdxlP-dep_Trfase_small"/>
</dbReference>
<dbReference type="InterPro" id="IPR015421">
    <property type="entry name" value="PyrdxlP-dep_Trfase_major"/>
</dbReference>
<comment type="cofactor">
    <cofactor evidence="1">
        <name>pyridoxal 5'-phosphate</name>
        <dbReference type="ChEBI" id="CHEBI:597326"/>
    </cofactor>
</comment>
<dbReference type="GO" id="GO:0030170">
    <property type="term" value="F:pyridoxal phosphate binding"/>
    <property type="evidence" value="ECO:0007669"/>
    <property type="project" value="InterPro"/>
</dbReference>
<comment type="caution">
    <text evidence="8">The sequence shown here is derived from an EMBL/GenBank/DDBJ whole genome shotgun (WGS) entry which is preliminary data.</text>
</comment>
<gene>
    <name evidence="8" type="primary">rocD2</name>
    <name evidence="8" type="ORF">Pla22_46780</name>
</gene>
<evidence type="ECO:0000313" key="8">
    <source>
        <dbReference type="EMBL" id="TWT49481.1"/>
    </source>
</evidence>
<dbReference type="InterPro" id="IPR005814">
    <property type="entry name" value="Aminotrans_3"/>
</dbReference>
<keyword evidence="4 8" id="KW-0808">Transferase</keyword>
<dbReference type="Gene3D" id="3.90.1150.10">
    <property type="entry name" value="Aspartate Aminotransferase, domain 1"/>
    <property type="match status" value="1"/>
</dbReference>
<dbReference type="InterPro" id="IPR015424">
    <property type="entry name" value="PyrdxlP-dep_Trfase"/>
</dbReference>
<dbReference type="PANTHER" id="PTHR43552">
    <property type="entry name" value="DIAMINOBUTYRATE--2-OXOGLUTARATE AMINOTRANSFERASE"/>
    <property type="match status" value="1"/>
</dbReference>
<keyword evidence="5 6" id="KW-0663">Pyridoxal phosphate</keyword>
<dbReference type="PANTHER" id="PTHR43552:SF1">
    <property type="entry name" value="DIAMINOBUTYRATE--2-OXOGLUTARATE AMINOTRANSFERASE"/>
    <property type="match status" value="1"/>
</dbReference>
<reference evidence="8 9" key="1">
    <citation type="submission" date="2019-02" db="EMBL/GenBank/DDBJ databases">
        <title>Deep-cultivation of Planctomycetes and their phenomic and genomic characterization uncovers novel biology.</title>
        <authorList>
            <person name="Wiegand S."/>
            <person name="Jogler M."/>
            <person name="Boedeker C."/>
            <person name="Pinto D."/>
            <person name="Vollmers J."/>
            <person name="Rivas-Marin E."/>
            <person name="Kohn T."/>
            <person name="Peeters S.H."/>
            <person name="Heuer A."/>
            <person name="Rast P."/>
            <person name="Oberbeckmann S."/>
            <person name="Bunk B."/>
            <person name="Jeske O."/>
            <person name="Meyerdierks A."/>
            <person name="Storesund J.E."/>
            <person name="Kallscheuer N."/>
            <person name="Luecker S."/>
            <person name="Lage O.M."/>
            <person name="Pohl T."/>
            <person name="Merkel B.J."/>
            <person name="Hornburger P."/>
            <person name="Mueller R.-W."/>
            <person name="Bruemmer F."/>
            <person name="Labrenz M."/>
            <person name="Spormann A.M."/>
            <person name="Op Den Camp H."/>
            <person name="Overmann J."/>
            <person name="Amann R."/>
            <person name="Jetten M.S.M."/>
            <person name="Mascher T."/>
            <person name="Medema M.H."/>
            <person name="Devos D.P."/>
            <person name="Kaster A.-K."/>
            <person name="Ovreas L."/>
            <person name="Rohde M."/>
            <person name="Galperin M.Y."/>
            <person name="Jogler C."/>
        </authorList>
    </citation>
    <scope>NUCLEOTIDE SEQUENCE [LARGE SCALE GENOMIC DNA]</scope>
    <source>
        <strain evidence="8 9">Pla22</strain>
    </source>
</reference>
<dbReference type="Proteomes" id="UP000316598">
    <property type="component" value="Unassembled WGS sequence"/>
</dbReference>
<dbReference type="GO" id="GO:0004587">
    <property type="term" value="F:ornithine aminotransferase activity"/>
    <property type="evidence" value="ECO:0007669"/>
    <property type="project" value="UniProtKB-EC"/>
</dbReference>
<accession>A0A5C5WHA1</accession>
<dbReference type="RefSeq" id="WP_165440790.1">
    <property type="nucleotide sequence ID" value="NZ_SJPI01000003.1"/>
</dbReference>
<dbReference type="Gene3D" id="3.40.640.10">
    <property type="entry name" value="Type I PLP-dependent aspartate aminotransferase-like (Major domain)"/>
    <property type="match status" value="1"/>
</dbReference>
<protein>
    <submittedName>
        <fullName evidence="8">Ornithine aminotransferase 2</fullName>
        <ecNumber evidence="8">2.6.1.13</ecNumber>
    </submittedName>
</protein>
<evidence type="ECO:0000256" key="7">
    <source>
        <dbReference type="SAM" id="MobiDB-lite"/>
    </source>
</evidence>
<evidence type="ECO:0000313" key="9">
    <source>
        <dbReference type="Proteomes" id="UP000316598"/>
    </source>
</evidence>
<dbReference type="InterPro" id="IPR004637">
    <property type="entry name" value="Dat"/>
</dbReference>
<evidence type="ECO:0000256" key="3">
    <source>
        <dbReference type="ARBA" id="ARBA00022576"/>
    </source>
</evidence>
<proteinExistence type="inferred from homology"/>
<evidence type="ECO:0000256" key="2">
    <source>
        <dbReference type="ARBA" id="ARBA00008954"/>
    </source>
</evidence>
<dbReference type="SUPFAM" id="SSF53383">
    <property type="entry name" value="PLP-dependent transferases"/>
    <property type="match status" value="1"/>
</dbReference>
<dbReference type="EMBL" id="SJPI01000003">
    <property type="protein sequence ID" value="TWT49481.1"/>
    <property type="molecule type" value="Genomic_DNA"/>
</dbReference>
<evidence type="ECO:0000256" key="5">
    <source>
        <dbReference type="ARBA" id="ARBA00022898"/>
    </source>
</evidence>
<keyword evidence="9" id="KW-1185">Reference proteome</keyword>
<dbReference type="EC" id="2.6.1.13" evidence="8"/>
<dbReference type="AlphaFoldDB" id="A0A5C5WHA1"/>
<organism evidence="8 9">
    <name type="scientific">Rubripirellula amarantea</name>
    <dbReference type="NCBI Taxonomy" id="2527999"/>
    <lineage>
        <taxon>Bacteria</taxon>
        <taxon>Pseudomonadati</taxon>
        <taxon>Planctomycetota</taxon>
        <taxon>Planctomycetia</taxon>
        <taxon>Pirellulales</taxon>
        <taxon>Pirellulaceae</taxon>
        <taxon>Rubripirellula</taxon>
    </lineage>
</organism>
<keyword evidence="3 8" id="KW-0032">Aminotransferase</keyword>
<comment type="similarity">
    <text evidence="2 6">Belongs to the class-III pyridoxal-phosphate-dependent aminotransferase family.</text>
</comment>